<dbReference type="GO" id="GO:0000976">
    <property type="term" value="F:transcription cis-regulatory region binding"/>
    <property type="evidence" value="ECO:0007669"/>
    <property type="project" value="TreeGrafter"/>
</dbReference>
<dbReference type="SMART" id="SM00420">
    <property type="entry name" value="HTH_DEOR"/>
    <property type="match status" value="1"/>
</dbReference>
<dbReference type="AlphaFoldDB" id="A0A7K3LZD5"/>
<proteinExistence type="predicted"/>
<dbReference type="Pfam" id="PF13377">
    <property type="entry name" value="Peripla_BP_3"/>
    <property type="match status" value="1"/>
</dbReference>
<dbReference type="SUPFAM" id="SSF46785">
    <property type="entry name" value="Winged helix' DNA-binding domain"/>
    <property type="match status" value="1"/>
</dbReference>
<dbReference type="EMBL" id="WLZY01000001">
    <property type="protein sequence ID" value="NDL56052.1"/>
    <property type="molecule type" value="Genomic_DNA"/>
</dbReference>
<keyword evidence="3" id="KW-0804">Transcription</keyword>
<sequence>MLAAHRRELILDAVRSRGSVRLRDLIDELGVSMATVRRDVTDLAERGLVARTHGAISPVHSANGDHSPPAPRAHSRPAPTDSALPGAGLTIGMLVPSATYYYPEVIRGARAAGADLGAHLVLGISHYNPEADRSRIDELLAGDVDGLIITVSDQLASTNATADWLAALPVPAVLVERPAELGTGLEHLDSVSSDHAYGACLGVRHLANLGHRSITLVTRRDSPNRALVERGYQAGIREMGIGPLPAVTTPHPEVNPAEFDEAISGVVADVTQRQVSAVLVHNDQDAIVMIQRLHASGVRVPDDVAIVAYDDEVAAIIDTPLTAIAPPKHAVGRAAVELLIARLAHVDERPVQHLSMLPELRIRQSCGATVASLTDS</sequence>
<dbReference type="RefSeq" id="WP_162448691.1">
    <property type="nucleotide sequence ID" value="NZ_WLZY01000001.1"/>
</dbReference>
<evidence type="ECO:0000256" key="3">
    <source>
        <dbReference type="ARBA" id="ARBA00023163"/>
    </source>
</evidence>
<dbReference type="Pfam" id="PF08220">
    <property type="entry name" value="HTH_DeoR"/>
    <property type="match status" value="1"/>
</dbReference>
<dbReference type="PRINTS" id="PR00037">
    <property type="entry name" value="HTHLACR"/>
</dbReference>
<dbReference type="InterPro" id="IPR036388">
    <property type="entry name" value="WH-like_DNA-bd_sf"/>
</dbReference>
<protein>
    <submittedName>
        <fullName evidence="6">DeoR family transcriptional regulator</fullName>
    </submittedName>
</protein>
<keyword evidence="1" id="KW-0805">Transcription regulation</keyword>
<dbReference type="GO" id="GO:0003700">
    <property type="term" value="F:DNA-binding transcription factor activity"/>
    <property type="evidence" value="ECO:0007669"/>
    <property type="project" value="InterPro"/>
</dbReference>
<dbReference type="PROSITE" id="PS51000">
    <property type="entry name" value="HTH_DEOR_2"/>
    <property type="match status" value="1"/>
</dbReference>
<dbReference type="PANTHER" id="PTHR30146:SF155">
    <property type="entry name" value="ALANINE RACEMASE"/>
    <property type="match status" value="1"/>
</dbReference>
<comment type="caution">
    <text evidence="6">The sequence shown here is derived from an EMBL/GenBank/DDBJ whole genome shotgun (WGS) entry which is preliminary data.</text>
</comment>
<evidence type="ECO:0000256" key="2">
    <source>
        <dbReference type="ARBA" id="ARBA00023125"/>
    </source>
</evidence>
<keyword evidence="7" id="KW-1185">Reference proteome</keyword>
<feature type="region of interest" description="Disordered" evidence="4">
    <location>
        <begin position="54"/>
        <end position="82"/>
    </location>
</feature>
<keyword evidence="2" id="KW-0238">DNA-binding</keyword>
<organism evidence="6 7">
    <name type="scientific">Phytoactinopolyspora mesophila</name>
    <dbReference type="NCBI Taxonomy" id="2650750"/>
    <lineage>
        <taxon>Bacteria</taxon>
        <taxon>Bacillati</taxon>
        <taxon>Actinomycetota</taxon>
        <taxon>Actinomycetes</taxon>
        <taxon>Jiangellales</taxon>
        <taxon>Jiangellaceae</taxon>
        <taxon>Phytoactinopolyspora</taxon>
    </lineage>
</organism>
<evidence type="ECO:0000256" key="1">
    <source>
        <dbReference type="ARBA" id="ARBA00023015"/>
    </source>
</evidence>
<dbReference type="InterPro" id="IPR046335">
    <property type="entry name" value="LacI/GalR-like_sensor"/>
</dbReference>
<dbReference type="InterPro" id="IPR036390">
    <property type="entry name" value="WH_DNA-bd_sf"/>
</dbReference>
<feature type="domain" description="HTH deoR-type" evidence="5">
    <location>
        <begin position="3"/>
        <end position="58"/>
    </location>
</feature>
<dbReference type="CDD" id="cd06267">
    <property type="entry name" value="PBP1_LacI_sugar_binding-like"/>
    <property type="match status" value="1"/>
</dbReference>
<gene>
    <name evidence="6" type="ORF">F7O44_03085</name>
</gene>
<evidence type="ECO:0000313" key="7">
    <source>
        <dbReference type="Proteomes" id="UP000460435"/>
    </source>
</evidence>
<dbReference type="InterPro" id="IPR018356">
    <property type="entry name" value="Tscrpt_reg_HTH_DeoR_CS"/>
</dbReference>
<reference evidence="6 7" key="1">
    <citation type="submission" date="2019-11" db="EMBL/GenBank/DDBJ databases">
        <authorList>
            <person name="Li X.-J."/>
            <person name="Feng X.-M."/>
        </authorList>
    </citation>
    <scope>NUCLEOTIDE SEQUENCE [LARGE SCALE GENOMIC DNA]</scope>
    <source>
        <strain evidence="6 7">XMNu-373</strain>
    </source>
</reference>
<evidence type="ECO:0000259" key="5">
    <source>
        <dbReference type="PROSITE" id="PS51000"/>
    </source>
</evidence>
<dbReference type="InterPro" id="IPR028082">
    <property type="entry name" value="Peripla_BP_I"/>
</dbReference>
<evidence type="ECO:0000313" key="6">
    <source>
        <dbReference type="EMBL" id="NDL56052.1"/>
    </source>
</evidence>
<dbReference type="PANTHER" id="PTHR30146">
    <property type="entry name" value="LACI-RELATED TRANSCRIPTIONAL REPRESSOR"/>
    <property type="match status" value="1"/>
</dbReference>
<accession>A0A7K3LZD5</accession>
<dbReference type="SUPFAM" id="SSF53822">
    <property type="entry name" value="Periplasmic binding protein-like I"/>
    <property type="match status" value="1"/>
</dbReference>
<evidence type="ECO:0000256" key="4">
    <source>
        <dbReference type="SAM" id="MobiDB-lite"/>
    </source>
</evidence>
<name>A0A7K3LZD5_9ACTN</name>
<dbReference type="Gene3D" id="3.40.50.2300">
    <property type="match status" value="2"/>
</dbReference>
<dbReference type="PROSITE" id="PS00894">
    <property type="entry name" value="HTH_DEOR_1"/>
    <property type="match status" value="1"/>
</dbReference>
<dbReference type="InterPro" id="IPR001034">
    <property type="entry name" value="DeoR_HTH"/>
</dbReference>
<dbReference type="Proteomes" id="UP000460435">
    <property type="component" value="Unassembled WGS sequence"/>
</dbReference>
<dbReference type="Gene3D" id="1.10.10.10">
    <property type="entry name" value="Winged helix-like DNA-binding domain superfamily/Winged helix DNA-binding domain"/>
    <property type="match status" value="1"/>
</dbReference>